<evidence type="ECO:0000313" key="2">
    <source>
        <dbReference type="EMBL" id="SPH21957.1"/>
    </source>
</evidence>
<dbReference type="InterPro" id="IPR044922">
    <property type="entry name" value="DUF2063_N_sf"/>
</dbReference>
<gene>
    <name evidence="2" type="ORF">ASD8599_02703</name>
</gene>
<protein>
    <recommendedName>
        <fullName evidence="1">Putative DNA-binding domain-containing protein</fullName>
    </recommendedName>
</protein>
<name>A0A2R8BFU2_9RHOB</name>
<dbReference type="RefSeq" id="WP_108828967.1">
    <property type="nucleotide sequence ID" value="NZ_OMOR01000001.1"/>
</dbReference>
<sequence>MTGHPSTTLSTFRSALLDGAAPVPDNVQDGAGAPAGRRYDVYRNNVSVALRDALRASFPVLVKLIGDQNFDMLAGLFLRSHPPSSPLMMFYGGQMPDFLDGFAPLAHIGYLPDVARLEIAIRESYHAADSTAMNPGRFAEVPAEALNDATLLLAPHLRVIPSEWPLHDIWRFNMVSGAEKPRNIAQSVLILRREFDPEPHAITAADTAWLSITAKGGSMGDAQDAAAAVSPDYDLGPLLTLLIQNNALTDLTTKD</sequence>
<accession>A0A2R8BFU2</accession>
<reference evidence="2 3" key="1">
    <citation type="submission" date="2018-03" db="EMBL/GenBank/DDBJ databases">
        <authorList>
            <person name="Keele B.F."/>
        </authorList>
    </citation>
    <scope>NUCLEOTIDE SEQUENCE [LARGE SCALE GENOMIC DNA]</scope>
    <source>
        <strain evidence="2 3">CECT 8599</strain>
    </source>
</reference>
<organism evidence="2 3">
    <name type="scientific">Ascidiaceihabitans donghaensis</name>
    <dbReference type="NCBI Taxonomy" id="1510460"/>
    <lineage>
        <taxon>Bacteria</taxon>
        <taxon>Pseudomonadati</taxon>
        <taxon>Pseudomonadota</taxon>
        <taxon>Alphaproteobacteria</taxon>
        <taxon>Rhodobacterales</taxon>
        <taxon>Paracoccaceae</taxon>
        <taxon>Ascidiaceihabitans</taxon>
    </lineage>
</organism>
<dbReference type="AlphaFoldDB" id="A0A2R8BFU2"/>
<dbReference type="OrthoDB" id="4146344at2"/>
<dbReference type="EMBL" id="OMOR01000001">
    <property type="protein sequence ID" value="SPH21957.1"/>
    <property type="molecule type" value="Genomic_DNA"/>
</dbReference>
<proteinExistence type="predicted"/>
<evidence type="ECO:0000313" key="3">
    <source>
        <dbReference type="Proteomes" id="UP000244880"/>
    </source>
</evidence>
<evidence type="ECO:0000259" key="1">
    <source>
        <dbReference type="Pfam" id="PF09836"/>
    </source>
</evidence>
<dbReference type="InterPro" id="IPR018640">
    <property type="entry name" value="DUF2063"/>
</dbReference>
<dbReference type="Proteomes" id="UP000244880">
    <property type="component" value="Unassembled WGS sequence"/>
</dbReference>
<dbReference type="Pfam" id="PF09836">
    <property type="entry name" value="DUF2063"/>
    <property type="match status" value="1"/>
</dbReference>
<dbReference type="Gene3D" id="1.10.150.690">
    <property type="entry name" value="DUF2063"/>
    <property type="match status" value="1"/>
</dbReference>
<feature type="domain" description="Putative DNA-binding" evidence="1">
    <location>
        <begin position="11"/>
        <end position="99"/>
    </location>
</feature>
<keyword evidence="3" id="KW-1185">Reference proteome</keyword>